<dbReference type="Proteomes" id="UP000789405">
    <property type="component" value="Unassembled WGS sequence"/>
</dbReference>
<feature type="non-terminal residue" evidence="1">
    <location>
        <position position="1"/>
    </location>
</feature>
<dbReference type="EMBL" id="CAJVPY010067357">
    <property type="protein sequence ID" value="CAG8825957.1"/>
    <property type="molecule type" value="Genomic_DNA"/>
</dbReference>
<proteinExistence type="predicted"/>
<protein>
    <submittedName>
        <fullName evidence="1">6194_t:CDS:1</fullName>
    </submittedName>
</protein>
<evidence type="ECO:0000313" key="2">
    <source>
        <dbReference type="Proteomes" id="UP000789405"/>
    </source>
</evidence>
<sequence length="43" mass="4976">VRLDREDLTAIRKERRSNIVNKAEKELGETAAKVILNELLKKN</sequence>
<evidence type="ECO:0000313" key="1">
    <source>
        <dbReference type="EMBL" id="CAG8825957.1"/>
    </source>
</evidence>
<feature type="non-terminal residue" evidence="1">
    <location>
        <position position="43"/>
    </location>
</feature>
<dbReference type="AlphaFoldDB" id="A0A9N9KEB6"/>
<comment type="caution">
    <text evidence="1">The sequence shown here is derived from an EMBL/GenBank/DDBJ whole genome shotgun (WGS) entry which is preliminary data.</text>
</comment>
<accession>A0A9N9KEB6</accession>
<reference evidence="1" key="1">
    <citation type="submission" date="2021-06" db="EMBL/GenBank/DDBJ databases">
        <authorList>
            <person name="Kallberg Y."/>
            <person name="Tangrot J."/>
            <person name="Rosling A."/>
        </authorList>
    </citation>
    <scope>NUCLEOTIDE SEQUENCE</scope>
    <source>
        <strain evidence="1">MA453B</strain>
    </source>
</reference>
<dbReference type="OrthoDB" id="10428240at2759"/>
<keyword evidence="2" id="KW-1185">Reference proteome</keyword>
<organism evidence="1 2">
    <name type="scientific">Dentiscutata erythropus</name>
    <dbReference type="NCBI Taxonomy" id="1348616"/>
    <lineage>
        <taxon>Eukaryota</taxon>
        <taxon>Fungi</taxon>
        <taxon>Fungi incertae sedis</taxon>
        <taxon>Mucoromycota</taxon>
        <taxon>Glomeromycotina</taxon>
        <taxon>Glomeromycetes</taxon>
        <taxon>Diversisporales</taxon>
        <taxon>Gigasporaceae</taxon>
        <taxon>Dentiscutata</taxon>
    </lineage>
</organism>
<name>A0A9N9KEB6_9GLOM</name>
<gene>
    <name evidence="1" type="ORF">DERYTH_LOCUS28002</name>
</gene>